<organism evidence="2 3">
    <name type="scientific">Plasmodium ovale wallikeri</name>
    <dbReference type="NCBI Taxonomy" id="864142"/>
    <lineage>
        <taxon>Eukaryota</taxon>
        <taxon>Sar</taxon>
        <taxon>Alveolata</taxon>
        <taxon>Apicomplexa</taxon>
        <taxon>Aconoidasida</taxon>
        <taxon>Haemosporida</taxon>
        <taxon>Plasmodiidae</taxon>
        <taxon>Plasmodium</taxon>
        <taxon>Plasmodium (Plasmodium)</taxon>
    </lineage>
</organism>
<reference evidence="2" key="1">
    <citation type="submission" date="2016-05" db="EMBL/GenBank/DDBJ databases">
        <authorList>
            <person name="Lavstsen T."/>
            <person name="Jespersen J.S."/>
        </authorList>
    </citation>
    <scope>NUCLEOTIDE SEQUENCE [LARGE SCALE GENOMIC DNA]</scope>
</reference>
<dbReference type="EMBL" id="FLRE01000144">
    <property type="protein sequence ID" value="SBT39367.1"/>
    <property type="molecule type" value="Genomic_DNA"/>
</dbReference>
<evidence type="ECO:0000313" key="2">
    <source>
        <dbReference type="EMBL" id="SBT39367.1"/>
    </source>
</evidence>
<accession>A0A1A8Z5Z8</accession>
<evidence type="ECO:0000313" key="4">
    <source>
        <dbReference type="Proteomes" id="UP000078555"/>
    </source>
</evidence>
<gene>
    <name evidence="1" type="ORF">POVWA1_038730</name>
    <name evidence="2" type="ORF">POVWA2_037710</name>
</gene>
<keyword evidence="4" id="KW-1185">Reference proteome</keyword>
<dbReference type="Proteomes" id="UP000078550">
    <property type="component" value="Unassembled WGS sequence"/>
</dbReference>
<dbReference type="AlphaFoldDB" id="A0A1A8Z5Z8"/>
<sequence>MPHPKSSIFSAVKAETGKMQEAKQARSSLVQIEKGHQDKICIVAFQCCFLYIFLPQTQLHLQLPLDLLFFSDITRKEDIGEEPNWDYKQQTTLYFCIPSMMEK</sequence>
<evidence type="ECO:0000313" key="1">
    <source>
        <dbReference type="EMBL" id="SBT38792.1"/>
    </source>
</evidence>
<name>A0A1A8Z5Z8_PLAOA</name>
<proteinExistence type="predicted"/>
<protein>
    <submittedName>
        <fullName evidence="2">Uncharacterized protein</fullName>
    </submittedName>
</protein>
<dbReference type="EMBL" id="FLRD01000109">
    <property type="protein sequence ID" value="SBT38792.1"/>
    <property type="molecule type" value="Genomic_DNA"/>
</dbReference>
<reference evidence="3 4" key="2">
    <citation type="submission" date="2016-05" db="EMBL/GenBank/DDBJ databases">
        <authorList>
            <person name="Naeem Raeece"/>
        </authorList>
    </citation>
    <scope>NUCLEOTIDE SEQUENCE [LARGE SCALE GENOMIC DNA]</scope>
</reference>
<dbReference type="Proteomes" id="UP000078555">
    <property type="component" value="Unassembled WGS sequence"/>
</dbReference>
<evidence type="ECO:0000313" key="3">
    <source>
        <dbReference type="Proteomes" id="UP000078550"/>
    </source>
</evidence>